<keyword evidence="1" id="KW-0813">Transport</keyword>
<keyword evidence="1" id="KW-0812">Transmembrane</keyword>
<dbReference type="GO" id="GO:0009279">
    <property type="term" value="C:cell outer membrane"/>
    <property type="evidence" value="ECO:0007669"/>
    <property type="project" value="UniProtKB-SubCell"/>
</dbReference>
<reference evidence="4" key="1">
    <citation type="submission" date="2017-04" db="EMBL/GenBank/DDBJ databases">
        <title>Function of individual gut microbiota members based on whole genome sequencing of pure cultures obtained from chicken caecum.</title>
        <authorList>
            <person name="Medvecky M."/>
            <person name="Cejkova D."/>
            <person name="Polansky O."/>
            <person name="Karasova D."/>
            <person name="Kubasova T."/>
            <person name="Cizek A."/>
            <person name="Rychlik I."/>
        </authorList>
    </citation>
    <scope>NUCLEOTIDE SEQUENCE [LARGE SCALE GENOMIC DNA]</scope>
    <source>
        <strain evidence="4">An90</strain>
    </source>
</reference>
<dbReference type="EMBL" id="NFHB01000004">
    <property type="protein sequence ID" value="OUN03380.1"/>
    <property type="molecule type" value="Genomic_DNA"/>
</dbReference>
<feature type="domain" description="TonB-dependent receptor plug" evidence="2">
    <location>
        <begin position="117"/>
        <end position="225"/>
    </location>
</feature>
<dbReference type="PROSITE" id="PS52016">
    <property type="entry name" value="TONB_DEPENDENT_REC_3"/>
    <property type="match status" value="1"/>
</dbReference>
<dbReference type="InterPro" id="IPR037066">
    <property type="entry name" value="Plug_dom_sf"/>
</dbReference>
<comment type="similarity">
    <text evidence="1">Belongs to the TonB-dependent receptor family.</text>
</comment>
<comment type="subcellular location">
    <subcellularLocation>
        <location evidence="1">Cell outer membrane</location>
        <topology evidence="1">Multi-pass membrane protein</topology>
    </subcellularLocation>
</comment>
<dbReference type="InterPro" id="IPR012910">
    <property type="entry name" value="Plug_dom"/>
</dbReference>
<dbReference type="AlphaFoldDB" id="A0A1Y3R3L0"/>
<keyword evidence="1" id="KW-0472">Membrane</keyword>
<dbReference type="FunFam" id="2.170.130.10:FF:000003">
    <property type="entry name" value="SusC/RagA family TonB-linked outer membrane protein"/>
    <property type="match status" value="1"/>
</dbReference>
<dbReference type="eggNOG" id="COG4206">
    <property type="taxonomic scope" value="Bacteria"/>
</dbReference>
<evidence type="ECO:0000256" key="1">
    <source>
        <dbReference type="PROSITE-ProRule" id="PRU01360"/>
    </source>
</evidence>
<dbReference type="InterPro" id="IPR023996">
    <property type="entry name" value="TonB-dep_OMP_SusC/RagA"/>
</dbReference>
<dbReference type="NCBIfam" id="TIGR04057">
    <property type="entry name" value="SusC_RagA_signa"/>
    <property type="match status" value="1"/>
</dbReference>
<comment type="caution">
    <text evidence="3">The sequence shown here is derived from an EMBL/GenBank/DDBJ whole genome shotgun (WGS) entry which is preliminary data.</text>
</comment>
<evidence type="ECO:0000259" key="2">
    <source>
        <dbReference type="Pfam" id="PF07715"/>
    </source>
</evidence>
<sequence>MSANPLPDISGAGFANAPSPQKGFPISGSVVDEDGNPVSGVTVIEKANPANGTVSNSNGEFSIHVPDQNSVLAFSFLGYEPQELVVGDRRILSIMLKTAAQEMEDVVVVGFGTQKKESLVSAIATVKPSELKGPTSNLTTMIGGQVAGMISYQRSGEPGQDNAEFFIRGVGSFGAGKVNPLILIDGIESSSTDLARLQPDDIADFSVLKDATASAVYGARGANGVVLVNTKSGREGKTQFNFRAENSISTNTRNFRFADNITYMQLANEAVLTRNPQSPLTYSKDKIEHTRRGDNPVLYPNNDWIDQLIKPSTMNQRFNANISGGGRVARFYLAGTFNIDNGVLRNDNGNDFKNNISLKNYSIRSNTDLQLTKTTVATVRVYAQFDDYHGPIGGGEKIFNSAMAANPVAFPAVYPQSYSPTTTHPMFGSALTPNSTGQLYTNPYAQMVSGYQVNNASTINAQIEFKQDFGFWVPGLTARAMGYTQRYSFFSTTRQYNPFYYKADLTSQGVVLTPFNDGGNASIGTPGTEYLNYNEGEKKVSTAYYGEAVINYDRTFADKHQVTGMLIGTIRHSIVGNAGTLEGSLPSRNLGLSGRFTYGFDSRYLLEFNFGYNGSERFSSNKRWGFFPSIGGGWVVSNEKFFAPLKKVISDMKLRVSYGLIGNDQIGDVNDRFFYLSNVNLNQTGDRSQVFGENFLYGRPGVETTRYANYDIGWEESRQLNLGLDMKIGGVNIIVEPYWQERSNILLDRTYIPATMGLSAKVKANTGKAKSHGVDVSVDYNKFFRSGLWTTLRGNFTYATNEITVYDEPNYPANEYYRSRLGYPFAQTWGYVAERLFVDDEEVANSPSQKFGDIPVAAGDIKYRDINGDGQITEADKIPIGFPTTPEINYGFGGTIGYKNFDLSLFFQGSARSSIFIDAGAISPFVMKTDQPGNQNGLLRVVANDHWSEDNRNLYAFWPRLSDRANENNTQVSTWWMRNGAMLRLKSLELGYNLPEKAARKIGMTKLRVYVNASNLFVISNFKLWDPEMGANGLGYPLQRVFNIGLSIGL</sequence>
<dbReference type="SUPFAM" id="SSF56935">
    <property type="entry name" value="Porins"/>
    <property type="match status" value="1"/>
</dbReference>
<evidence type="ECO:0000313" key="3">
    <source>
        <dbReference type="EMBL" id="OUN03380.1"/>
    </source>
</evidence>
<dbReference type="SUPFAM" id="SSF49464">
    <property type="entry name" value="Carboxypeptidase regulatory domain-like"/>
    <property type="match status" value="1"/>
</dbReference>
<name>A0A1Y3R3L0_9BACT</name>
<dbReference type="Pfam" id="PF13715">
    <property type="entry name" value="CarbopepD_reg_2"/>
    <property type="match status" value="1"/>
</dbReference>
<dbReference type="OrthoDB" id="721000at2"/>
<keyword evidence="1" id="KW-1134">Transmembrane beta strand</keyword>
<dbReference type="RefSeq" id="WP_087402007.1">
    <property type="nucleotide sequence ID" value="NZ_JADCKD010000001.1"/>
</dbReference>
<dbReference type="Proteomes" id="UP000195772">
    <property type="component" value="Unassembled WGS sequence"/>
</dbReference>
<dbReference type="InterPro" id="IPR039426">
    <property type="entry name" value="TonB-dep_rcpt-like"/>
</dbReference>
<dbReference type="InterPro" id="IPR008969">
    <property type="entry name" value="CarboxyPept-like_regulatory"/>
</dbReference>
<dbReference type="Pfam" id="PF07715">
    <property type="entry name" value="Plug"/>
    <property type="match status" value="1"/>
</dbReference>
<dbReference type="Gene3D" id="2.60.40.1120">
    <property type="entry name" value="Carboxypeptidase-like, regulatory domain"/>
    <property type="match status" value="1"/>
</dbReference>
<protein>
    <submittedName>
        <fullName evidence="3">SusC/RagA family TonB-linked outer membrane protein</fullName>
    </submittedName>
</protein>
<gene>
    <name evidence="3" type="ORF">B5G41_06730</name>
</gene>
<dbReference type="NCBIfam" id="TIGR04056">
    <property type="entry name" value="OMP_RagA_SusC"/>
    <property type="match status" value="1"/>
</dbReference>
<accession>A0A1Y3R3L0</accession>
<proteinExistence type="inferred from homology"/>
<organism evidence="3 4">
    <name type="scientific">Alistipes onderdonkii</name>
    <dbReference type="NCBI Taxonomy" id="328813"/>
    <lineage>
        <taxon>Bacteria</taxon>
        <taxon>Pseudomonadati</taxon>
        <taxon>Bacteroidota</taxon>
        <taxon>Bacteroidia</taxon>
        <taxon>Bacteroidales</taxon>
        <taxon>Rikenellaceae</taxon>
        <taxon>Alistipes</taxon>
    </lineage>
</organism>
<keyword evidence="1" id="KW-0998">Cell outer membrane</keyword>
<dbReference type="Gene3D" id="2.170.130.10">
    <property type="entry name" value="TonB-dependent receptor, plug domain"/>
    <property type="match status" value="1"/>
</dbReference>
<dbReference type="InterPro" id="IPR023997">
    <property type="entry name" value="TonB-dep_OMP_SusC/RagA_CS"/>
</dbReference>
<evidence type="ECO:0000313" key="4">
    <source>
        <dbReference type="Proteomes" id="UP000195772"/>
    </source>
</evidence>